<feature type="region of interest" description="Disordered" evidence="1">
    <location>
        <begin position="57"/>
        <end position="81"/>
    </location>
</feature>
<protein>
    <submittedName>
        <fullName evidence="2">Uncharacterized protein</fullName>
    </submittedName>
</protein>
<keyword evidence="3" id="KW-1185">Reference proteome</keyword>
<sequence length="176" mass="18674">MIAKAITDYNSSDSVAQIDFIGRPYDLHHITHDNDTSSKETYLTLAAIQYFTPSRAHEERSIKQTSVSERSTIKPSHSSRGTSQFYKNISYHDSQQEHGGFNVKLILSGLLLAGKSELAVLGALAILAGSAHGGVVPVAAPLAVASFGSSYTAHSINHALAQPVALPAVAKYAASP</sequence>
<dbReference type="EMBL" id="CAJPIN010025589">
    <property type="protein sequence ID" value="CAG2063306.1"/>
    <property type="molecule type" value="Genomic_DNA"/>
</dbReference>
<feature type="compositionally biased region" description="Polar residues" evidence="1">
    <location>
        <begin position="63"/>
        <end position="81"/>
    </location>
</feature>
<organism evidence="2 3">
    <name type="scientific">Timema podura</name>
    <name type="common">Walking stick</name>
    <dbReference type="NCBI Taxonomy" id="61482"/>
    <lineage>
        <taxon>Eukaryota</taxon>
        <taxon>Metazoa</taxon>
        <taxon>Ecdysozoa</taxon>
        <taxon>Arthropoda</taxon>
        <taxon>Hexapoda</taxon>
        <taxon>Insecta</taxon>
        <taxon>Pterygota</taxon>
        <taxon>Neoptera</taxon>
        <taxon>Polyneoptera</taxon>
        <taxon>Phasmatodea</taxon>
        <taxon>Timematodea</taxon>
        <taxon>Timematoidea</taxon>
        <taxon>Timematidae</taxon>
        <taxon>Timema</taxon>
    </lineage>
</organism>
<evidence type="ECO:0000313" key="2">
    <source>
        <dbReference type="EMBL" id="CAG2063306.1"/>
    </source>
</evidence>
<accession>A0ABN7P619</accession>
<gene>
    <name evidence="2" type="ORF">TPAB3V08_LOCUS10253</name>
</gene>
<name>A0ABN7P619_TIMPD</name>
<proteinExistence type="predicted"/>
<dbReference type="Proteomes" id="UP001153148">
    <property type="component" value="Unassembled WGS sequence"/>
</dbReference>
<evidence type="ECO:0000313" key="3">
    <source>
        <dbReference type="Proteomes" id="UP001153148"/>
    </source>
</evidence>
<feature type="non-terminal residue" evidence="2">
    <location>
        <position position="176"/>
    </location>
</feature>
<evidence type="ECO:0000256" key="1">
    <source>
        <dbReference type="SAM" id="MobiDB-lite"/>
    </source>
</evidence>
<reference evidence="2" key="1">
    <citation type="submission" date="2021-03" db="EMBL/GenBank/DDBJ databases">
        <authorList>
            <person name="Tran Van P."/>
        </authorList>
    </citation>
    <scope>NUCLEOTIDE SEQUENCE</scope>
</reference>
<comment type="caution">
    <text evidence="2">The sequence shown here is derived from an EMBL/GenBank/DDBJ whole genome shotgun (WGS) entry which is preliminary data.</text>
</comment>